<name>A0A6A6NMF3_9PEZI</name>
<evidence type="ECO:0000313" key="5">
    <source>
        <dbReference type="Proteomes" id="UP000799766"/>
    </source>
</evidence>
<feature type="region of interest" description="Disordered" evidence="2">
    <location>
        <begin position="179"/>
        <end position="202"/>
    </location>
</feature>
<organism evidence="4 5">
    <name type="scientific">Lineolata rhizophorae</name>
    <dbReference type="NCBI Taxonomy" id="578093"/>
    <lineage>
        <taxon>Eukaryota</taxon>
        <taxon>Fungi</taxon>
        <taxon>Dikarya</taxon>
        <taxon>Ascomycota</taxon>
        <taxon>Pezizomycotina</taxon>
        <taxon>Dothideomycetes</taxon>
        <taxon>Dothideomycetes incertae sedis</taxon>
        <taxon>Lineolatales</taxon>
        <taxon>Lineolataceae</taxon>
        <taxon>Lineolata</taxon>
    </lineage>
</organism>
<feature type="compositionally biased region" description="Basic and acidic residues" evidence="2">
    <location>
        <begin position="1"/>
        <end position="11"/>
    </location>
</feature>
<evidence type="ECO:0000256" key="1">
    <source>
        <dbReference type="PROSITE-ProRule" id="PRU00175"/>
    </source>
</evidence>
<dbReference type="OrthoDB" id="8062037at2759"/>
<keyword evidence="1" id="KW-0863">Zinc-finger</keyword>
<dbReference type="AlphaFoldDB" id="A0A6A6NMF3"/>
<proteinExistence type="predicted"/>
<protein>
    <recommendedName>
        <fullName evidence="3">RING-type domain-containing protein</fullName>
    </recommendedName>
</protein>
<feature type="compositionally biased region" description="Low complexity" evidence="2">
    <location>
        <begin position="12"/>
        <end position="21"/>
    </location>
</feature>
<feature type="region of interest" description="Disordered" evidence="2">
    <location>
        <begin position="41"/>
        <end position="60"/>
    </location>
</feature>
<reference evidence="4" key="1">
    <citation type="journal article" date="2020" name="Stud. Mycol.">
        <title>101 Dothideomycetes genomes: a test case for predicting lifestyles and emergence of pathogens.</title>
        <authorList>
            <person name="Haridas S."/>
            <person name="Albert R."/>
            <person name="Binder M."/>
            <person name="Bloem J."/>
            <person name="Labutti K."/>
            <person name="Salamov A."/>
            <person name="Andreopoulos B."/>
            <person name="Baker S."/>
            <person name="Barry K."/>
            <person name="Bills G."/>
            <person name="Bluhm B."/>
            <person name="Cannon C."/>
            <person name="Castanera R."/>
            <person name="Culley D."/>
            <person name="Daum C."/>
            <person name="Ezra D."/>
            <person name="Gonzalez J."/>
            <person name="Henrissat B."/>
            <person name="Kuo A."/>
            <person name="Liang C."/>
            <person name="Lipzen A."/>
            <person name="Lutzoni F."/>
            <person name="Magnuson J."/>
            <person name="Mondo S."/>
            <person name="Nolan M."/>
            <person name="Ohm R."/>
            <person name="Pangilinan J."/>
            <person name="Park H.-J."/>
            <person name="Ramirez L."/>
            <person name="Alfaro M."/>
            <person name="Sun H."/>
            <person name="Tritt A."/>
            <person name="Yoshinaga Y."/>
            <person name="Zwiers L.-H."/>
            <person name="Turgeon B."/>
            <person name="Goodwin S."/>
            <person name="Spatafora J."/>
            <person name="Crous P."/>
            <person name="Grigoriev I."/>
        </authorList>
    </citation>
    <scope>NUCLEOTIDE SEQUENCE</scope>
    <source>
        <strain evidence="4">ATCC 16933</strain>
    </source>
</reference>
<dbReference type="CDD" id="cd16448">
    <property type="entry name" value="RING-H2"/>
    <property type="match status" value="1"/>
</dbReference>
<dbReference type="GO" id="GO:0008270">
    <property type="term" value="F:zinc ion binding"/>
    <property type="evidence" value="ECO:0007669"/>
    <property type="project" value="UniProtKB-KW"/>
</dbReference>
<sequence length="202" mass="23023">MSGYEEEHNITRQEPSSSRAQPRPRRGPEFFSTFFSSLDRVDTSGTPGHRQHNPHADPLPVDVSAAFRNLAEALSILRTPDAANGDLLNRLVLEMTELAEHPPKRVKGMSDEWFDRLDRVDKAKLKPDDACGICANEFLSDPYPLVVRLPCHHAHKFDLLCIRSWLKLNTTCPFDRTDFLKKEPPAKKKPDDDEEEWDGMFG</sequence>
<dbReference type="PROSITE" id="PS50089">
    <property type="entry name" value="ZF_RING_2"/>
    <property type="match status" value="1"/>
</dbReference>
<evidence type="ECO:0000259" key="3">
    <source>
        <dbReference type="PROSITE" id="PS50089"/>
    </source>
</evidence>
<keyword evidence="5" id="KW-1185">Reference proteome</keyword>
<accession>A0A6A6NMF3</accession>
<dbReference type="EMBL" id="MU001702">
    <property type="protein sequence ID" value="KAF2452920.1"/>
    <property type="molecule type" value="Genomic_DNA"/>
</dbReference>
<evidence type="ECO:0000256" key="2">
    <source>
        <dbReference type="SAM" id="MobiDB-lite"/>
    </source>
</evidence>
<dbReference type="InterPro" id="IPR001841">
    <property type="entry name" value="Znf_RING"/>
</dbReference>
<feature type="region of interest" description="Disordered" evidence="2">
    <location>
        <begin position="1"/>
        <end position="29"/>
    </location>
</feature>
<gene>
    <name evidence="4" type="ORF">BDY21DRAFT_357901</name>
</gene>
<feature type="compositionally biased region" description="Basic and acidic residues" evidence="2">
    <location>
        <begin position="179"/>
        <end position="191"/>
    </location>
</feature>
<keyword evidence="1" id="KW-0479">Metal-binding</keyword>
<dbReference type="Pfam" id="PF13639">
    <property type="entry name" value="zf-RING_2"/>
    <property type="match status" value="1"/>
</dbReference>
<keyword evidence="1" id="KW-0862">Zinc</keyword>
<feature type="compositionally biased region" description="Acidic residues" evidence="2">
    <location>
        <begin position="192"/>
        <end position="202"/>
    </location>
</feature>
<feature type="domain" description="RING-type" evidence="3">
    <location>
        <begin position="131"/>
        <end position="176"/>
    </location>
</feature>
<dbReference type="SUPFAM" id="SSF57850">
    <property type="entry name" value="RING/U-box"/>
    <property type="match status" value="1"/>
</dbReference>
<dbReference type="Gene3D" id="3.30.40.10">
    <property type="entry name" value="Zinc/RING finger domain, C3HC4 (zinc finger)"/>
    <property type="match status" value="1"/>
</dbReference>
<dbReference type="InterPro" id="IPR013083">
    <property type="entry name" value="Znf_RING/FYVE/PHD"/>
</dbReference>
<dbReference type="Proteomes" id="UP000799766">
    <property type="component" value="Unassembled WGS sequence"/>
</dbReference>
<evidence type="ECO:0000313" key="4">
    <source>
        <dbReference type="EMBL" id="KAF2452920.1"/>
    </source>
</evidence>